<gene>
    <name evidence="2" type="primary">g493</name>
</gene>
<accession>A0A2C9CZM5</accession>
<dbReference type="EMBL" id="LT960552">
    <property type="protein sequence ID" value="SOK59301.1"/>
    <property type="molecule type" value="Genomic_DNA"/>
</dbReference>
<evidence type="ECO:0000313" key="3">
    <source>
        <dbReference type="Proteomes" id="UP000241364"/>
    </source>
</evidence>
<name>A0A2C9CZM5_9CAUD</name>
<protein>
    <submittedName>
        <fullName evidence="2">Uncharacterized protein</fullName>
    </submittedName>
</protein>
<organism evidence="2 3">
    <name type="scientific">Yersinia phage fHe-Yen9-03</name>
    <dbReference type="NCBI Taxonomy" id="2052743"/>
    <lineage>
        <taxon>Viruses</taxon>
        <taxon>Duplodnaviria</taxon>
        <taxon>Heunggongvirae</taxon>
        <taxon>Uroviricota</taxon>
        <taxon>Caudoviricetes</taxon>
        <taxon>Eneladusvirus</taxon>
        <taxon>Eneladusvirus Yen904</taxon>
    </lineage>
</organism>
<evidence type="ECO:0000256" key="1">
    <source>
        <dbReference type="SAM" id="Phobius"/>
    </source>
</evidence>
<keyword evidence="1" id="KW-0472">Membrane</keyword>
<dbReference type="Proteomes" id="UP000241364">
    <property type="component" value="Chromosome i"/>
</dbReference>
<keyword evidence="1" id="KW-1133">Transmembrane helix</keyword>
<feature type="transmembrane region" description="Helical" evidence="1">
    <location>
        <begin position="12"/>
        <end position="34"/>
    </location>
</feature>
<keyword evidence="1" id="KW-0812">Transmembrane</keyword>
<evidence type="ECO:0000313" key="2">
    <source>
        <dbReference type="EMBL" id="SOK59301.1"/>
    </source>
</evidence>
<proteinExistence type="predicted"/>
<reference evidence="3" key="1">
    <citation type="submission" date="2017-10" db="EMBL/GenBank/DDBJ databases">
        <authorList>
            <person name="Skurnik M."/>
        </authorList>
    </citation>
    <scope>NUCLEOTIDE SEQUENCE [LARGE SCALE GENOMIC DNA]</scope>
    <source>
        <strain evidence="3">fHe-Yen9-03</strain>
    </source>
</reference>
<sequence length="142" mass="16376">MFSNVISKTLAFLYIIFTITLYGLLANVHGLPTFLAPQWFKLSNTLLVSISSISSFSIISILMILFGIDKQSTEIKVQLYNIIGDNVYSKGWYILMFIYTIICFQYALYWYAFAYFMIALGILSFYILHKNIIKNAMITTLK</sequence>
<feature type="transmembrane region" description="Helical" evidence="1">
    <location>
        <begin position="46"/>
        <end position="67"/>
    </location>
</feature>
<feature type="transmembrane region" description="Helical" evidence="1">
    <location>
        <begin position="108"/>
        <end position="128"/>
    </location>
</feature>
<feature type="transmembrane region" description="Helical" evidence="1">
    <location>
        <begin position="79"/>
        <end position="102"/>
    </location>
</feature>